<evidence type="ECO:0000256" key="2">
    <source>
        <dbReference type="ARBA" id="ARBA00004305"/>
    </source>
</evidence>
<dbReference type="SUPFAM" id="SSF63411">
    <property type="entry name" value="LuxS/MPP-like metallohydrolase"/>
    <property type="match status" value="2"/>
</dbReference>
<sequence>MLRSCASSTTRLLTRSRFLDARRAYQRVPLDQPLPGLQELQYSDHKEIDPFNATITTLENGLRIASEPHFGEFCTIAVAIDSGARYEIQYPLGTSHFIEKIAYAASENFKSGEARHQLLEKHGAIVDCQSTRDTFIYAASCHVKGVDEIMQLIADTVLRPCILPEELQYAQLNIASENAHLNRNPECEPLLTDWVHEAAFRGNTLGLSKYCKDEGITAINREHLFSYLKQHHTPQRMVVAGVGVEHDALVAATKKHFDMSTSSWNKDSSILLPEIPEIDNSLAQYTGGEKRVERDLSEKGLGPSQYPNLAHVVLGFESCGYKDADFVPFCVLQSLMGGGTSFSAGGPGKGMFTRLYVDVLNQYHFMFNATSYNHSYADAGVFCISASSDPSLIRETSQIIANEFFRLVEGVHDEELMRAKIQLKSQLMMNLEVRPVMVEDLARQVIGHGYRRKPQEYLDLIDQVTAEDINRVSERMLVSKPAVVGYGDLRNFPSFKQFDKAVATRDFKELNKPSVFSKIIS</sequence>
<evidence type="ECO:0000313" key="11">
    <source>
        <dbReference type="WBParaSite" id="L893_g16927.t1"/>
    </source>
</evidence>
<accession>A0A1I7YJ78</accession>
<comment type="function">
    <text evidence="1">Substrate recognition and binding subunit of the essential mitochondrial processing protease (MPP), which cleaves the mitochondrial sequence off newly imported precursors proteins.</text>
</comment>
<comment type="similarity">
    <text evidence="3">Belongs to the peptidase M16 family.</text>
</comment>
<evidence type="ECO:0000259" key="8">
    <source>
        <dbReference type="Pfam" id="PF00675"/>
    </source>
</evidence>
<dbReference type="AlphaFoldDB" id="A0A1I7YJ78"/>
<dbReference type="PANTHER" id="PTHR11851:SF49">
    <property type="entry name" value="MITOCHONDRIAL-PROCESSING PEPTIDASE SUBUNIT ALPHA"/>
    <property type="match status" value="1"/>
</dbReference>
<dbReference type="InterPro" id="IPR011249">
    <property type="entry name" value="Metalloenz_LuxS/M16"/>
</dbReference>
<protein>
    <recommendedName>
        <fullName evidence="4">Mitochondrial-processing peptidase subunit alpha</fullName>
    </recommendedName>
    <alternativeName>
        <fullName evidence="7">Alpha-MPP</fullName>
    </alternativeName>
</protein>
<dbReference type="PANTHER" id="PTHR11851">
    <property type="entry name" value="METALLOPROTEASE"/>
    <property type="match status" value="1"/>
</dbReference>
<dbReference type="InterPro" id="IPR050361">
    <property type="entry name" value="MPP/UQCRC_Complex"/>
</dbReference>
<feature type="domain" description="Peptidase M16 C-terminal" evidence="9">
    <location>
        <begin position="219"/>
        <end position="423"/>
    </location>
</feature>
<evidence type="ECO:0000256" key="5">
    <source>
        <dbReference type="ARBA" id="ARBA00022946"/>
    </source>
</evidence>
<dbReference type="GO" id="GO:0006627">
    <property type="term" value="P:protein processing involved in protein targeting to mitochondrion"/>
    <property type="evidence" value="ECO:0007669"/>
    <property type="project" value="TreeGrafter"/>
</dbReference>
<dbReference type="InterPro" id="IPR007863">
    <property type="entry name" value="Peptidase_M16_C"/>
</dbReference>
<proteinExistence type="inferred from homology"/>
<evidence type="ECO:0000256" key="1">
    <source>
        <dbReference type="ARBA" id="ARBA00002123"/>
    </source>
</evidence>
<dbReference type="InterPro" id="IPR011765">
    <property type="entry name" value="Pept_M16_N"/>
</dbReference>
<dbReference type="Pfam" id="PF00675">
    <property type="entry name" value="Peptidase_M16"/>
    <property type="match status" value="1"/>
</dbReference>
<dbReference type="Pfam" id="PF05193">
    <property type="entry name" value="Peptidase_M16_C"/>
    <property type="match status" value="1"/>
</dbReference>
<evidence type="ECO:0000259" key="9">
    <source>
        <dbReference type="Pfam" id="PF05193"/>
    </source>
</evidence>
<evidence type="ECO:0000256" key="7">
    <source>
        <dbReference type="ARBA" id="ARBA00030006"/>
    </source>
</evidence>
<feature type="domain" description="Peptidase M16 N-terminal" evidence="8">
    <location>
        <begin position="64"/>
        <end position="211"/>
    </location>
</feature>
<evidence type="ECO:0000256" key="6">
    <source>
        <dbReference type="ARBA" id="ARBA00023128"/>
    </source>
</evidence>
<evidence type="ECO:0000256" key="3">
    <source>
        <dbReference type="ARBA" id="ARBA00007261"/>
    </source>
</evidence>
<dbReference type="FunFam" id="3.30.830.10:FF:000014">
    <property type="entry name" value="Mitochondrial-processing peptidase alpha subunit, mitochondrial"/>
    <property type="match status" value="1"/>
</dbReference>
<dbReference type="GO" id="GO:0005759">
    <property type="term" value="C:mitochondrial matrix"/>
    <property type="evidence" value="ECO:0007669"/>
    <property type="project" value="UniProtKB-SubCell"/>
</dbReference>
<dbReference type="GO" id="GO:0046872">
    <property type="term" value="F:metal ion binding"/>
    <property type="evidence" value="ECO:0007669"/>
    <property type="project" value="InterPro"/>
</dbReference>
<keyword evidence="6" id="KW-0496">Mitochondrion</keyword>
<dbReference type="WBParaSite" id="L893_g16927.t1">
    <property type="protein sequence ID" value="L893_g16927.t1"/>
    <property type="gene ID" value="L893_g16927"/>
</dbReference>
<reference evidence="11" key="1">
    <citation type="submission" date="2016-11" db="UniProtKB">
        <authorList>
            <consortium name="WormBaseParasite"/>
        </authorList>
    </citation>
    <scope>IDENTIFICATION</scope>
</reference>
<keyword evidence="10" id="KW-1185">Reference proteome</keyword>
<dbReference type="Proteomes" id="UP000095287">
    <property type="component" value="Unplaced"/>
</dbReference>
<comment type="subcellular location">
    <subcellularLocation>
        <location evidence="2">Mitochondrion matrix</location>
    </subcellularLocation>
</comment>
<evidence type="ECO:0000256" key="4">
    <source>
        <dbReference type="ARBA" id="ARBA00016741"/>
    </source>
</evidence>
<evidence type="ECO:0000313" key="10">
    <source>
        <dbReference type="Proteomes" id="UP000095287"/>
    </source>
</evidence>
<dbReference type="Gene3D" id="3.30.830.10">
    <property type="entry name" value="Metalloenzyme, LuxS/M16 peptidase-like"/>
    <property type="match status" value="2"/>
</dbReference>
<name>A0A1I7YJ78_9BILA</name>
<organism evidence="10 11">
    <name type="scientific">Steinernema glaseri</name>
    <dbReference type="NCBI Taxonomy" id="37863"/>
    <lineage>
        <taxon>Eukaryota</taxon>
        <taxon>Metazoa</taxon>
        <taxon>Ecdysozoa</taxon>
        <taxon>Nematoda</taxon>
        <taxon>Chromadorea</taxon>
        <taxon>Rhabditida</taxon>
        <taxon>Tylenchina</taxon>
        <taxon>Panagrolaimomorpha</taxon>
        <taxon>Strongyloidoidea</taxon>
        <taxon>Steinernematidae</taxon>
        <taxon>Steinernema</taxon>
    </lineage>
</organism>
<keyword evidence="5" id="KW-0809">Transit peptide</keyword>